<protein>
    <submittedName>
        <fullName evidence="1">Uncharacterized protein</fullName>
    </submittedName>
</protein>
<dbReference type="EMBL" id="JACIDR010000002">
    <property type="protein sequence ID" value="MBB3972787.1"/>
    <property type="molecule type" value="Genomic_DNA"/>
</dbReference>
<sequence>MKREGGLVALVSRAAAAHGLSPTDAPGAGDVGVVRGAIEWRGRVLRPPTAAVCVGPARWALLTEARGVAIADLPVLSAWSV</sequence>
<dbReference type="Proteomes" id="UP000528964">
    <property type="component" value="Unassembled WGS sequence"/>
</dbReference>
<name>A0A7W6CYR9_9HYPH</name>
<proteinExistence type="predicted"/>
<comment type="caution">
    <text evidence="1">The sequence shown here is derived from an EMBL/GenBank/DDBJ whole genome shotgun (WGS) entry which is preliminary data.</text>
</comment>
<evidence type="ECO:0000313" key="1">
    <source>
        <dbReference type="EMBL" id="MBB3972787.1"/>
    </source>
</evidence>
<gene>
    <name evidence="1" type="ORF">GGR24_001444</name>
</gene>
<evidence type="ECO:0000313" key="2">
    <source>
        <dbReference type="Proteomes" id="UP000528964"/>
    </source>
</evidence>
<dbReference type="AlphaFoldDB" id="A0A7W6CYR9"/>
<organism evidence="1 2">
    <name type="scientific">Hansschlegelia beijingensis</name>
    <dbReference type="NCBI Taxonomy" id="1133344"/>
    <lineage>
        <taxon>Bacteria</taxon>
        <taxon>Pseudomonadati</taxon>
        <taxon>Pseudomonadota</taxon>
        <taxon>Alphaproteobacteria</taxon>
        <taxon>Hyphomicrobiales</taxon>
        <taxon>Methylopilaceae</taxon>
        <taxon>Hansschlegelia</taxon>
    </lineage>
</organism>
<accession>A0A7W6CYR9</accession>
<reference evidence="1 2" key="1">
    <citation type="submission" date="2020-08" db="EMBL/GenBank/DDBJ databases">
        <title>Genomic Encyclopedia of Type Strains, Phase IV (KMG-IV): sequencing the most valuable type-strain genomes for metagenomic binning, comparative biology and taxonomic classification.</title>
        <authorList>
            <person name="Goeker M."/>
        </authorList>
    </citation>
    <scope>NUCLEOTIDE SEQUENCE [LARGE SCALE GENOMIC DNA]</scope>
    <source>
        <strain evidence="1 2">DSM 25481</strain>
    </source>
</reference>
<keyword evidence="2" id="KW-1185">Reference proteome</keyword>